<feature type="non-terminal residue" evidence="1">
    <location>
        <position position="69"/>
    </location>
</feature>
<reference evidence="1 2" key="1">
    <citation type="journal article" date="2014" name="Am. J. Bot.">
        <title>Genome assembly and annotation for red clover (Trifolium pratense; Fabaceae).</title>
        <authorList>
            <person name="Istvanek J."/>
            <person name="Jaros M."/>
            <person name="Krenek A."/>
            <person name="Repkova J."/>
        </authorList>
    </citation>
    <scope>NUCLEOTIDE SEQUENCE [LARGE SCALE GENOMIC DNA]</scope>
    <source>
        <strain evidence="2">cv. Tatra</strain>
        <tissue evidence="1">Young leaves</tissue>
    </source>
</reference>
<name>A0A2K3PES6_TRIPR</name>
<dbReference type="Proteomes" id="UP000236291">
    <property type="component" value="Unassembled WGS sequence"/>
</dbReference>
<evidence type="ECO:0000313" key="2">
    <source>
        <dbReference type="Proteomes" id="UP000236291"/>
    </source>
</evidence>
<sequence length="69" mass="7279">MGSCQSHYGLGQFAYGGADPRGDSSVRSSENKDFIPVGIGMEAKISHGHFGAGIGNEASVFPESVHIYY</sequence>
<protein>
    <submittedName>
        <fullName evidence="1">Uncharacterized protein</fullName>
    </submittedName>
</protein>
<proteinExistence type="predicted"/>
<dbReference type="AlphaFoldDB" id="A0A2K3PES6"/>
<gene>
    <name evidence="1" type="ORF">L195_g010462</name>
</gene>
<evidence type="ECO:0000313" key="1">
    <source>
        <dbReference type="EMBL" id="PNY13796.1"/>
    </source>
</evidence>
<organism evidence="1 2">
    <name type="scientific">Trifolium pratense</name>
    <name type="common">Red clover</name>
    <dbReference type="NCBI Taxonomy" id="57577"/>
    <lineage>
        <taxon>Eukaryota</taxon>
        <taxon>Viridiplantae</taxon>
        <taxon>Streptophyta</taxon>
        <taxon>Embryophyta</taxon>
        <taxon>Tracheophyta</taxon>
        <taxon>Spermatophyta</taxon>
        <taxon>Magnoliopsida</taxon>
        <taxon>eudicotyledons</taxon>
        <taxon>Gunneridae</taxon>
        <taxon>Pentapetalae</taxon>
        <taxon>rosids</taxon>
        <taxon>fabids</taxon>
        <taxon>Fabales</taxon>
        <taxon>Fabaceae</taxon>
        <taxon>Papilionoideae</taxon>
        <taxon>50 kb inversion clade</taxon>
        <taxon>NPAAA clade</taxon>
        <taxon>Hologalegina</taxon>
        <taxon>IRL clade</taxon>
        <taxon>Trifolieae</taxon>
        <taxon>Trifolium</taxon>
    </lineage>
</organism>
<comment type="caution">
    <text evidence="1">The sequence shown here is derived from an EMBL/GenBank/DDBJ whole genome shotgun (WGS) entry which is preliminary data.</text>
</comment>
<reference evidence="1 2" key="2">
    <citation type="journal article" date="2017" name="Front. Plant Sci.">
        <title>Gene Classification and Mining of Molecular Markers Useful in Red Clover (Trifolium pratense) Breeding.</title>
        <authorList>
            <person name="Istvanek J."/>
            <person name="Dluhosova J."/>
            <person name="Dluhos P."/>
            <person name="Patkova L."/>
            <person name="Nedelnik J."/>
            <person name="Repkova J."/>
        </authorList>
    </citation>
    <scope>NUCLEOTIDE SEQUENCE [LARGE SCALE GENOMIC DNA]</scope>
    <source>
        <strain evidence="2">cv. Tatra</strain>
        <tissue evidence="1">Young leaves</tissue>
    </source>
</reference>
<dbReference type="EMBL" id="ASHM01006354">
    <property type="protein sequence ID" value="PNY13796.1"/>
    <property type="molecule type" value="Genomic_DNA"/>
</dbReference>
<accession>A0A2K3PES6</accession>